<evidence type="ECO:0000256" key="12">
    <source>
        <dbReference type="ARBA" id="ARBA00022989"/>
    </source>
</evidence>
<dbReference type="PIRSF" id="PIRSF000641">
    <property type="entry name" value="SRK"/>
    <property type="match status" value="1"/>
</dbReference>
<evidence type="ECO:0000256" key="10">
    <source>
        <dbReference type="ARBA" id="ARBA00022777"/>
    </source>
</evidence>
<evidence type="ECO:0000256" key="17">
    <source>
        <dbReference type="ARBA" id="ARBA00047899"/>
    </source>
</evidence>
<dbReference type="InterPro" id="IPR000742">
    <property type="entry name" value="EGF"/>
</dbReference>
<dbReference type="GO" id="GO:0004674">
    <property type="term" value="F:protein serine/threonine kinase activity"/>
    <property type="evidence" value="ECO:0007669"/>
    <property type="project" value="UniProtKB-KW"/>
</dbReference>
<keyword evidence="28" id="KW-1185">Reference proteome</keyword>
<comment type="catalytic activity">
    <reaction evidence="17 19">
        <text>L-threonyl-[protein] + ATP = O-phospho-L-threonyl-[protein] + ADP + H(+)</text>
        <dbReference type="Rhea" id="RHEA:46608"/>
        <dbReference type="Rhea" id="RHEA-COMP:11060"/>
        <dbReference type="Rhea" id="RHEA-COMP:11605"/>
        <dbReference type="ChEBI" id="CHEBI:15378"/>
        <dbReference type="ChEBI" id="CHEBI:30013"/>
        <dbReference type="ChEBI" id="CHEBI:30616"/>
        <dbReference type="ChEBI" id="CHEBI:61977"/>
        <dbReference type="ChEBI" id="CHEBI:456216"/>
        <dbReference type="EC" id="2.7.11.1"/>
    </reaction>
</comment>
<dbReference type="PANTHER" id="PTHR47974">
    <property type="entry name" value="OS07G0415500 PROTEIN"/>
    <property type="match status" value="1"/>
</dbReference>
<evidence type="ECO:0000256" key="7">
    <source>
        <dbReference type="ARBA" id="ARBA00022734"/>
    </source>
</evidence>
<feature type="region of interest" description="Disordered" evidence="21">
    <location>
        <begin position="737"/>
        <end position="764"/>
    </location>
</feature>
<dbReference type="InterPro" id="IPR036426">
    <property type="entry name" value="Bulb-type_lectin_dom_sf"/>
</dbReference>
<dbReference type="SMART" id="SM00108">
    <property type="entry name" value="B_lectin"/>
    <property type="match status" value="1"/>
</dbReference>
<proteinExistence type="inferred from homology"/>
<accession>A0ABD3AT64</accession>
<dbReference type="InterPro" id="IPR001480">
    <property type="entry name" value="Bulb-type_lectin_dom"/>
</dbReference>
<dbReference type="EC" id="2.7.11.1" evidence="19"/>
<dbReference type="SUPFAM" id="SSF56112">
    <property type="entry name" value="Protein kinase-like (PK-like)"/>
    <property type="match status" value="1"/>
</dbReference>
<dbReference type="Pfam" id="PF00954">
    <property type="entry name" value="S_locus_glycop"/>
    <property type="match status" value="1"/>
</dbReference>
<evidence type="ECO:0000256" key="5">
    <source>
        <dbReference type="ARBA" id="ARBA00022692"/>
    </source>
</evidence>
<dbReference type="Proteomes" id="UP001630127">
    <property type="component" value="Unassembled WGS sequence"/>
</dbReference>
<dbReference type="Pfam" id="PF01453">
    <property type="entry name" value="B_lectin"/>
    <property type="match status" value="1"/>
</dbReference>
<name>A0ABD3AT64_9GENT</name>
<dbReference type="InterPro" id="IPR000719">
    <property type="entry name" value="Prot_kinase_dom"/>
</dbReference>
<gene>
    <name evidence="27" type="ORF">ACH5RR_002749</name>
</gene>
<evidence type="ECO:0000256" key="13">
    <source>
        <dbReference type="ARBA" id="ARBA00023136"/>
    </source>
</evidence>
<keyword evidence="2" id="KW-1003">Cell membrane</keyword>
<dbReference type="Pfam" id="PF07714">
    <property type="entry name" value="PK_Tyr_Ser-Thr"/>
    <property type="match status" value="1"/>
</dbReference>
<dbReference type="Gene3D" id="3.30.200.20">
    <property type="entry name" value="Phosphorylase Kinase, domain 1"/>
    <property type="match status" value="1"/>
</dbReference>
<evidence type="ECO:0000256" key="20">
    <source>
        <dbReference type="PROSITE-ProRule" id="PRU00076"/>
    </source>
</evidence>
<evidence type="ECO:0000256" key="19">
    <source>
        <dbReference type="PIRNR" id="PIRNR000641"/>
    </source>
</evidence>
<dbReference type="CDD" id="cd00028">
    <property type="entry name" value="B_lectin"/>
    <property type="match status" value="1"/>
</dbReference>
<evidence type="ECO:0000259" key="24">
    <source>
        <dbReference type="PROSITE" id="PS50026"/>
    </source>
</evidence>
<dbReference type="GO" id="GO:0005886">
    <property type="term" value="C:plasma membrane"/>
    <property type="evidence" value="ECO:0007669"/>
    <property type="project" value="UniProtKB-SubCell"/>
</dbReference>
<evidence type="ECO:0000256" key="22">
    <source>
        <dbReference type="SAM" id="Phobius"/>
    </source>
</evidence>
<keyword evidence="16" id="KW-0325">Glycoprotein</keyword>
<dbReference type="FunFam" id="1.10.510.10:FF:000846">
    <property type="entry name" value="G-type lectin S-receptor-like serine/threonine-protein kinase SD3-1"/>
    <property type="match status" value="1"/>
</dbReference>
<dbReference type="AlphaFoldDB" id="A0ABD3AT64"/>
<evidence type="ECO:0000256" key="14">
    <source>
        <dbReference type="ARBA" id="ARBA00023157"/>
    </source>
</evidence>
<keyword evidence="6" id="KW-0732">Signal</keyword>
<dbReference type="FunFam" id="3.30.200.20:FF:000798">
    <property type="entry name" value="G-type lectin S-receptor-like serine/threonine-protein kinase SD3-1"/>
    <property type="match status" value="1"/>
</dbReference>
<evidence type="ECO:0000256" key="1">
    <source>
        <dbReference type="ARBA" id="ARBA00004251"/>
    </source>
</evidence>
<keyword evidence="5 22" id="KW-0812">Transmembrane</keyword>
<dbReference type="Gene3D" id="1.10.510.10">
    <property type="entry name" value="Transferase(Phosphotransferase) domain 1"/>
    <property type="match status" value="2"/>
</dbReference>
<evidence type="ECO:0000259" key="25">
    <source>
        <dbReference type="PROSITE" id="PS50927"/>
    </source>
</evidence>
<keyword evidence="12 22" id="KW-1133">Transmembrane helix</keyword>
<dbReference type="InterPro" id="IPR000858">
    <property type="entry name" value="S_locus_glycoprot_dom"/>
</dbReference>
<evidence type="ECO:0000313" key="28">
    <source>
        <dbReference type="Proteomes" id="UP001630127"/>
    </source>
</evidence>
<comment type="caution">
    <text evidence="20">Lacks conserved residue(s) required for the propagation of feature annotation.</text>
</comment>
<feature type="domain" description="Apple" evidence="26">
    <location>
        <begin position="326"/>
        <end position="406"/>
    </location>
</feature>
<evidence type="ECO:0000256" key="6">
    <source>
        <dbReference type="ARBA" id="ARBA00022729"/>
    </source>
</evidence>
<dbReference type="InterPro" id="IPR003609">
    <property type="entry name" value="Pan_app"/>
</dbReference>
<keyword evidence="3 19" id="KW-0723">Serine/threonine-protein kinase</keyword>
<dbReference type="PROSITE" id="PS50948">
    <property type="entry name" value="PAN"/>
    <property type="match status" value="1"/>
</dbReference>
<sequence>MHRLESLIFSSSFQLCISVGFLLSFVFSSEIPLGSRISVEDSNYWASSNGDFAIGFFSYSNQYKVGIHFNSSSIPVNKQTVIWVAGADLTVGNKSYFQFDQSGEMVLFDSATELIAWRSKTSYTSVVSAVLRNDGNLVLLNKQKDVVWQSFDNPSDTLLPGQNFSISHVLRPPSKNSVSSYYSLYMAVSGQLQLRWETSVIYWTSGNPSQSAHRATLNTDGVLQLIDQQLKPIWSISGEDHNDLDVKFRFLRLDADGNLRLYSWQNASSSWRSVWQAVNNQCDVFATCGLHGICVFNESGSAVCKCPFTPAGEYTSKCLVPSDENCGSGSSLITYEHTFLYGIYPPNETIIETSLLECKILCREDRLCTAATFINNGSAQCRIKRTRYMSGKSDPSLDSISVVKMCSDPIAVLPQFPKSTPKNSVPKSSQIICIPCLVGVAAGTLGVLLVIQLAIGLYFLRRRKKHLRNKAAFTCVDPNTRGCIMLTYPEIRELTENFKHHIGSKVFKGVLPDNQPVAIKELSTSIEERKFRSAVSKIGSIYHKNLLKLDGYCCESNHRLLVYEFVKNGSLGDCLEDPKLCKRLTWRKRIDICLAVARAVSYLHTGCREFVNHGNLKCENVLLDDDLEVKVSEFGLQIFLSEVSDTWGTAEADVKDFGKMLVKMISGCQDADAACQWAYEHWLAAQGEKIADSRLEGSLNLDEMERALRIAFWCLQVDERMRPSMGEIVKVLEGTLPVDPPPPLSAHNHFRSSSSSEMQSDSEP</sequence>
<organism evidence="27 28">
    <name type="scientific">Cinchona calisaya</name>
    <dbReference type="NCBI Taxonomy" id="153742"/>
    <lineage>
        <taxon>Eukaryota</taxon>
        <taxon>Viridiplantae</taxon>
        <taxon>Streptophyta</taxon>
        <taxon>Embryophyta</taxon>
        <taxon>Tracheophyta</taxon>
        <taxon>Spermatophyta</taxon>
        <taxon>Magnoliopsida</taxon>
        <taxon>eudicotyledons</taxon>
        <taxon>Gunneridae</taxon>
        <taxon>Pentapetalae</taxon>
        <taxon>asterids</taxon>
        <taxon>lamiids</taxon>
        <taxon>Gentianales</taxon>
        <taxon>Rubiaceae</taxon>
        <taxon>Cinchonoideae</taxon>
        <taxon>Cinchoneae</taxon>
        <taxon>Cinchona</taxon>
    </lineage>
</organism>
<comment type="similarity">
    <text evidence="19">Belongs to the protein kinase superfamily. Ser/Thr protein kinase family.</text>
</comment>
<evidence type="ECO:0000256" key="21">
    <source>
        <dbReference type="SAM" id="MobiDB-lite"/>
    </source>
</evidence>
<feature type="compositionally biased region" description="Low complexity" evidence="21">
    <location>
        <begin position="752"/>
        <end position="764"/>
    </location>
</feature>
<dbReference type="PROSITE" id="PS50927">
    <property type="entry name" value="BULB_LECTIN"/>
    <property type="match status" value="2"/>
</dbReference>
<dbReference type="FunFam" id="2.90.10.10:FF:000016">
    <property type="entry name" value="G-type lectin S-receptor-like serine/threonine-protein kinase"/>
    <property type="match status" value="1"/>
</dbReference>
<feature type="domain" description="EGF-like" evidence="24">
    <location>
        <begin position="278"/>
        <end position="316"/>
    </location>
</feature>
<dbReference type="PROSITE" id="PS50026">
    <property type="entry name" value="EGF_3"/>
    <property type="match status" value="1"/>
</dbReference>
<keyword evidence="11 19" id="KW-0067">ATP-binding</keyword>
<dbReference type="InterPro" id="IPR011009">
    <property type="entry name" value="Kinase-like_dom_sf"/>
</dbReference>
<keyword evidence="10 19" id="KW-0418">Kinase</keyword>
<dbReference type="Gene3D" id="2.90.10.10">
    <property type="entry name" value="Bulb-type lectin domain"/>
    <property type="match status" value="2"/>
</dbReference>
<evidence type="ECO:0000256" key="9">
    <source>
        <dbReference type="ARBA" id="ARBA00022741"/>
    </source>
</evidence>
<keyword evidence="15" id="KW-0675">Receptor</keyword>
<comment type="caution">
    <text evidence="27">The sequence shown here is derived from an EMBL/GenBank/DDBJ whole genome shotgun (WGS) entry which is preliminary data.</text>
</comment>
<evidence type="ECO:0000259" key="23">
    <source>
        <dbReference type="PROSITE" id="PS50011"/>
    </source>
</evidence>
<reference evidence="27 28" key="1">
    <citation type="submission" date="2024-11" db="EMBL/GenBank/DDBJ databases">
        <title>A near-complete genome assembly of Cinchona calisaya.</title>
        <authorList>
            <person name="Lian D.C."/>
            <person name="Zhao X.W."/>
            <person name="Wei L."/>
        </authorList>
    </citation>
    <scope>NUCLEOTIDE SEQUENCE [LARGE SCALE GENOMIC DNA]</scope>
    <source>
        <tissue evidence="27">Nenye</tissue>
    </source>
</reference>
<evidence type="ECO:0000256" key="18">
    <source>
        <dbReference type="ARBA" id="ARBA00048679"/>
    </source>
</evidence>
<dbReference type="InterPro" id="IPR001245">
    <property type="entry name" value="Ser-Thr/Tyr_kinase_cat_dom"/>
</dbReference>
<evidence type="ECO:0000256" key="16">
    <source>
        <dbReference type="ARBA" id="ARBA00023180"/>
    </source>
</evidence>
<dbReference type="GO" id="GO:0005524">
    <property type="term" value="F:ATP binding"/>
    <property type="evidence" value="ECO:0007669"/>
    <property type="project" value="UniProtKB-KW"/>
</dbReference>
<keyword evidence="9 19" id="KW-0547">Nucleotide-binding</keyword>
<feature type="domain" description="Protein kinase" evidence="23">
    <location>
        <begin position="492"/>
        <end position="736"/>
    </location>
</feature>
<keyword evidence="13 22" id="KW-0472">Membrane</keyword>
<feature type="domain" description="Bulb-type lectin" evidence="25">
    <location>
        <begin position="30"/>
        <end position="152"/>
    </location>
</feature>
<keyword evidence="14" id="KW-1015">Disulfide bond</keyword>
<evidence type="ECO:0000256" key="11">
    <source>
        <dbReference type="ARBA" id="ARBA00022840"/>
    </source>
</evidence>
<evidence type="ECO:0000256" key="2">
    <source>
        <dbReference type="ARBA" id="ARBA00022475"/>
    </source>
</evidence>
<feature type="transmembrane region" description="Helical" evidence="22">
    <location>
        <begin position="437"/>
        <end position="460"/>
    </location>
</feature>
<dbReference type="PROSITE" id="PS50011">
    <property type="entry name" value="PROTEIN_KINASE_DOM"/>
    <property type="match status" value="1"/>
</dbReference>
<evidence type="ECO:0000256" key="3">
    <source>
        <dbReference type="ARBA" id="ARBA00022527"/>
    </source>
</evidence>
<evidence type="ECO:0000313" key="27">
    <source>
        <dbReference type="EMBL" id="KAL3534288.1"/>
    </source>
</evidence>
<evidence type="ECO:0000256" key="4">
    <source>
        <dbReference type="ARBA" id="ARBA00022679"/>
    </source>
</evidence>
<keyword evidence="20" id="KW-0245">EGF-like domain</keyword>
<dbReference type="EMBL" id="JBJUIK010000002">
    <property type="protein sequence ID" value="KAL3534288.1"/>
    <property type="molecule type" value="Genomic_DNA"/>
</dbReference>
<keyword evidence="4 19" id="KW-0808">Transferase</keyword>
<keyword evidence="8" id="KW-0677">Repeat</keyword>
<protein>
    <recommendedName>
        <fullName evidence="19">Receptor-like serine/threonine-protein kinase</fullName>
        <ecNumber evidence="19">2.7.11.1</ecNumber>
    </recommendedName>
</protein>
<dbReference type="InterPro" id="IPR024171">
    <property type="entry name" value="SRK-like_kinase"/>
</dbReference>
<evidence type="ECO:0000259" key="26">
    <source>
        <dbReference type="PROSITE" id="PS50948"/>
    </source>
</evidence>
<dbReference type="PANTHER" id="PTHR47974:SF13">
    <property type="entry name" value="G-TYPE LECTIN S-RECEPTOR-LIKE SERINE_THREONINE-PROTEIN KINASE SD3-1"/>
    <property type="match status" value="1"/>
</dbReference>
<evidence type="ECO:0000256" key="8">
    <source>
        <dbReference type="ARBA" id="ARBA00022737"/>
    </source>
</evidence>
<feature type="domain" description="Bulb-type lectin" evidence="25">
    <location>
        <begin position="155"/>
        <end position="274"/>
    </location>
</feature>
<keyword evidence="7" id="KW-0430">Lectin</keyword>
<evidence type="ECO:0000256" key="15">
    <source>
        <dbReference type="ARBA" id="ARBA00023170"/>
    </source>
</evidence>
<dbReference type="GO" id="GO:0030246">
    <property type="term" value="F:carbohydrate binding"/>
    <property type="evidence" value="ECO:0007669"/>
    <property type="project" value="UniProtKB-KW"/>
</dbReference>
<comment type="subcellular location">
    <subcellularLocation>
        <location evidence="1">Cell membrane</location>
        <topology evidence="1">Single-pass type I membrane protein</topology>
    </subcellularLocation>
</comment>
<dbReference type="SUPFAM" id="SSF51110">
    <property type="entry name" value="alpha-D-mannose-specific plant lectins"/>
    <property type="match status" value="2"/>
</dbReference>
<comment type="catalytic activity">
    <reaction evidence="18 19">
        <text>L-seryl-[protein] + ATP = O-phospho-L-seryl-[protein] + ADP + H(+)</text>
        <dbReference type="Rhea" id="RHEA:17989"/>
        <dbReference type="Rhea" id="RHEA-COMP:9863"/>
        <dbReference type="Rhea" id="RHEA-COMP:11604"/>
        <dbReference type="ChEBI" id="CHEBI:15378"/>
        <dbReference type="ChEBI" id="CHEBI:29999"/>
        <dbReference type="ChEBI" id="CHEBI:30616"/>
        <dbReference type="ChEBI" id="CHEBI:83421"/>
        <dbReference type="ChEBI" id="CHEBI:456216"/>
        <dbReference type="EC" id="2.7.11.1"/>
    </reaction>
</comment>